<protein>
    <submittedName>
        <fullName evidence="1">Uncharacterized protein</fullName>
    </submittedName>
</protein>
<reference evidence="1 2" key="1">
    <citation type="journal article" date="2016" name="PLoS ONE">
        <title>Sequence Assembly of Yarrowia lipolytica Strain W29/CLIB89 Shows Transposable Element Diversity.</title>
        <authorList>
            <person name="Magnan C."/>
            <person name="Yu J."/>
            <person name="Chang I."/>
            <person name="Jahn E."/>
            <person name="Kanomata Y."/>
            <person name="Wu J."/>
            <person name="Zeller M."/>
            <person name="Oakes M."/>
            <person name="Baldi P."/>
            <person name="Sandmeyer S."/>
        </authorList>
    </citation>
    <scope>NUCLEOTIDE SEQUENCE [LARGE SCALE GENOMIC DNA]</scope>
    <source>
        <strain evidence="2">CLIB89(W29)</strain>
    </source>
</reference>
<dbReference type="VEuPathDB" id="FungiDB:YALI1_E07354g"/>
<evidence type="ECO:0000313" key="1">
    <source>
        <dbReference type="EMBL" id="AOW05025.1"/>
    </source>
</evidence>
<name>A0A1D8NHB2_YARLL</name>
<gene>
    <name evidence="1" type="ORF">YALI1_E07354g</name>
</gene>
<evidence type="ECO:0000313" key="2">
    <source>
        <dbReference type="Proteomes" id="UP000182444"/>
    </source>
</evidence>
<dbReference type="AlphaFoldDB" id="A0A1D8NHB2"/>
<dbReference type="GeneID" id="94583527"/>
<dbReference type="RefSeq" id="XP_068139015.1">
    <property type="nucleotide sequence ID" value="XM_068282914.1"/>
</dbReference>
<organism evidence="1 2">
    <name type="scientific">Yarrowia lipolytica</name>
    <name type="common">Candida lipolytica</name>
    <dbReference type="NCBI Taxonomy" id="4952"/>
    <lineage>
        <taxon>Eukaryota</taxon>
        <taxon>Fungi</taxon>
        <taxon>Dikarya</taxon>
        <taxon>Ascomycota</taxon>
        <taxon>Saccharomycotina</taxon>
        <taxon>Dipodascomycetes</taxon>
        <taxon>Dipodascales</taxon>
        <taxon>Dipodascales incertae sedis</taxon>
        <taxon>Yarrowia</taxon>
    </lineage>
</organism>
<proteinExistence type="predicted"/>
<sequence length="97" mass="10885">MSAFFSHLDTFSAHVPTPLRAERGNTATIHWVALHCKMAFSSTITHSKVRLRTAVGRHSAQISCLQVRIRRCTEVRVVFADDAQSRFEPAHIQAGQK</sequence>
<accession>A0A1D8NHB2</accession>
<dbReference type="EMBL" id="CP017557">
    <property type="protein sequence ID" value="AOW05025.1"/>
    <property type="molecule type" value="Genomic_DNA"/>
</dbReference>
<dbReference type="Proteomes" id="UP000182444">
    <property type="component" value="Chromosome 1E"/>
</dbReference>